<keyword evidence="5 7" id="KW-0472">Membrane</keyword>
<keyword evidence="3 7" id="KW-0812">Transmembrane</keyword>
<reference evidence="9 10" key="1">
    <citation type="submission" date="2017-03" db="EMBL/GenBank/DDBJ databases">
        <title>Genomes of endolithic fungi from Antarctica.</title>
        <authorList>
            <person name="Coleine C."/>
            <person name="Masonjones S."/>
            <person name="Stajich J.E."/>
        </authorList>
    </citation>
    <scope>NUCLEOTIDE SEQUENCE [LARGE SCALE GENOMIC DNA]</scope>
    <source>
        <strain evidence="9 10">CCFEE 6315</strain>
    </source>
</reference>
<dbReference type="CDD" id="cd17323">
    <property type="entry name" value="MFS_Tpo1_MDR_like"/>
    <property type="match status" value="1"/>
</dbReference>
<dbReference type="PANTHER" id="PTHR23502:SF7">
    <property type="entry name" value="DRUG_PROTON ANTIPORTER YHK8-RELATED"/>
    <property type="match status" value="1"/>
</dbReference>
<feature type="transmembrane region" description="Helical" evidence="7">
    <location>
        <begin position="419"/>
        <end position="439"/>
    </location>
</feature>
<dbReference type="PROSITE" id="PS50850">
    <property type="entry name" value="MFS"/>
    <property type="match status" value="1"/>
</dbReference>
<evidence type="ECO:0000256" key="6">
    <source>
        <dbReference type="SAM" id="MobiDB-lite"/>
    </source>
</evidence>
<feature type="transmembrane region" description="Helical" evidence="7">
    <location>
        <begin position="651"/>
        <end position="670"/>
    </location>
</feature>
<organism evidence="9 10">
    <name type="scientific">Salinomyces thailandicus</name>
    <dbReference type="NCBI Taxonomy" id="706561"/>
    <lineage>
        <taxon>Eukaryota</taxon>
        <taxon>Fungi</taxon>
        <taxon>Dikarya</taxon>
        <taxon>Ascomycota</taxon>
        <taxon>Pezizomycotina</taxon>
        <taxon>Dothideomycetes</taxon>
        <taxon>Dothideomycetidae</taxon>
        <taxon>Mycosphaerellales</taxon>
        <taxon>Teratosphaeriaceae</taxon>
        <taxon>Salinomyces</taxon>
    </lineage>
</organism>
<protein>
    <recommendedName>
        <fullName evidence="8">Major facilitator superfamily (MFS) profile domain-containing protein</fullName>
    </recommendedName>
</protein>
<dbReference type="EMBL" id="NAJL01000026">
    <property type="protein sequence ID" value="TKA26853.1"/>
    <property type="molecule type" value="Genomic_DNA"/>
</dbReference>
<dbReference type="PROSITE" id="PS00216">
    <property type="entry name" value="SUGAR_TRANSPORT_1"/>
    <property type="match status" value="1"/>
</dbReference>
<feature type="transmembrane region" description="Helical" evidence="7">
    <location>
        <begin position="546"/>
        <end position="569"/>
    </location>
</feature>
<gene>
    <name evidence="9" type="ORF">B0A50_04299</name>
</gene>
<feature type="transmembrane region" description="Helical" evidence="7">
    <location>
        <begin position="712"/>
        <end position="731"/>
    </location>
</feature>
<keyword evidence="4 7" id="KW-1133">Transmembrane helix</keyword>
<feature type="transmembrane region" description="Helical" evidence="7">
    <location>
        <begin position="459"/>
        <end position="479"/>
    </location>
</feature>
<dbReference type="InterPro" id="IPR036259">
    <property type="entry name" value="MFS_trans_sf"/>
</dbReference>
<dbReference type="Pfam" id="PF07690">
    <property type="entry name" value="MFS_1"/>
    <property type="match status" value="1"/>
</dbReference>
<dbReference type="InterPro" id="IPR005829">
    <property type="entry name" value="Sugar_transporter_CS"/>
</dbReference>
<dbReference type="GO" id="GO:0005886">
    <property type="term" value="C:plasma membrane"/>
    <property type="evidence" value="ECO:0007669"/>
    <property type="project" value="TreeGrafter"/>
</dbReference>
<dbReference type="PANTHER" id="PTHR23502">
    <property type="entry name" value="MAJOR FACILITATOR SUPERFAMILY"/>
    <property type="match status" value="1"/>
</dbReference>
<keyword evidence="10" id="KW-1185">Reference proteome</keyword>
<evidence type="ECO:0000256" key="3">
    <source>
        <dbReference type="ARBA" id="ARBA00022692"/>
    </source>
</evidence>
<name>A0A4U0TWQ4_9PEZI</name>
<feature type="transmembrane region" description="Helical" evidence="7">
    <location>
        <begin position="778"/>
        <end position="800"/>
    </location>
</feature>
<dbReference type="GO" id="GO:0022857">
    <property type="term" value="F:transmembrane transporter activity"/>
    <property type="evidence" value="ECO:0007669"/>
    <property type="project" value="InterPro"/>
</dbReference>
<dbReference type="Proteomes" id="UP000308549">
    <property type="component" value="Unassembled WGS sequence"/>
</dbReference>
<comment type="caution">
    <text evidence="9">The sequence shown here is derived from an EMBL/GenBank/DDBJ whole genome shotgun (WGS) entry which is preliminary data.</text>
</comment>
<dbReference type="AlphaFoldDB" id="A0A4U0TWQ4"/>
<dbReference type="SUPFAM" id="SSF103473">
    <property type="entry name" value="MFS general substrate transporter"/>
    <property type="match status" value="1"/>
</dbReference>
<feature type="transmembrane region" description="Helical" evidence="7">
    <location>
        <begin position="575"/>
        <end position="595"/>
    </location>
</feature>
<evidence type="ECO:0000256" key="4">
    <source>
        <dbReference type="ARBA" id="ARBA00022989"/>
    </source>
</evidence>
<feature type="transmembrane region" description="Helical" evidence="7">
    <location>
        <begin position="832"/>
        <end position="854"/>
    </location>
</feature>
<comment type="subcellular location">
    <subcellularLocation>
        <location evidence="1">Membrane</location>
        <topology evidence="1">Multi-pass membrane protein</topology>
    </subcellularLocation>
</comment>
<evidence type="ECO:0000256" key="2">
    <source>
        <dbReference type="ARBA" id="ARBA00008335"/>
    </source>
</evidence>
<accession>A0A4U0TWQ4</accession>
<evidence type="ECO:0000313" key="10">
    <source>
        <dbReference type="Proteomes" id="UP000308549"/>
    </source>
</evidence>
<evidence type="ECO:0000259" key="8">
    <source>
        <dbReference type="PROSITE" id="PS50850"/>
    </source>
</evidence>
<feature type="domain" description="Major facilitator superfamily (MFS) profile" evidence="8">
    <location>
        <begin position="421"/>
        <end position="858"/>
    </location>
</feature>
<comment type="similarity">
    <text evidence="2">Belongs to the major facilitator superfamily.</text>
</comment>
<feature type="transmembrane region" description="Helical" evidence="7">
    <location>
        <begin position="486"/>
        <end position="506"/>
    </location>
</feature>
<evidence type="ECO:0000256" key="1">
    <source>
        <dbReference type="ARBA" id="ARBA00004141"/>
    </source>
</evidence>
<dbReference type="InterPro" id="IPR020846">
    <property type="entry name" value="MFS_dom"/>
</dbReference>
<feature type="region of interest" description="Disordered" evidence="6">
    <location>
        <begin position="346"/>
        <end position="389"/>
    </location>
</feature>
<dbReference type="GO" id="GO:0042908">
    <property type="term" value="P:xenobiotic transport"/>
    <property type="evidence" value="ECO:0007669"/>
    <property type="project" value="UniProtKB-ARBA"/>
</dbReference>
<evidence type="ECO:0000313" key="9">
    <source>
        <dbReference type="EMBL" id="TKA26853.1"/>
    </source>
</evidence>
<dbReference type="InterPro" id="IPR011701">
    <property type="entry name" value="MFS"/>
</dbReference>
<evidence type="ECO:0000256" key="7">
    <source>
        <dbReference type="SAM" id="Phobius"/>
    </source>
</evidence>
<dbReference type="FunFam" id="1.20.1250.20:FF:000082">
    <property type="entry name" value="MFS multidrug transporter, putative"/>
    <property type="match status" value="1"/>
</dbReference>
<dbReference type="Gene3D" id="1.20.1250.20">
    <property type="entry name" value="MFS general substrate transporter like domains"/>
    <property type="match status" value="1"/>
</dbReference>
<dbReference type="OrthoDB" id="3561359at2759"/>
<dbReference type="GO" id="GO:0140115">
    <property type="term" value="P:export across plasma membrane"/>
    <property type="evidence" value="ECO:0007669"/>
    <property type="project" value="UniProtKB-ARBA"/>
</dbReference>
<feature type="transmembrane region" description="Helical" evidence="7">
    <location>
        <begin position="512"/>
        <end position="534"/>
    </location>
</feature>
<proteinExistence type="inferred from homology"/>
<evidence type="ECO:0000256" key="5">
    <source>
        <dbReference type="ARBA" id="ARBA00023136"/>
    </source>
</evidence>
<sequence length="867" mass="97499">MRNIPNAALAKAVYEVFRTADRLDRLQKQAKPQDLQKHIPLKLLPPQARSAVVEEFFAGTRYRFSDAAQRQHIETLLASSAWVRKIGLQTLATRAQLHLNLDDAICFSSEAAPLTYKNFIVGRTKTPPSVCHLQWLNLFSKFTLWRLASQLRVEYRWRTAALNLEAVLSALADRSPEAEKVELSVRVFVGNIAGLIPNLMQCAKQGFMTAELTLTEQLVTSHRDYHGLLPYDEYNVYKHWMPLPEGYTRPRELWLSTLDDPSTAEMAHGFAVLARLGEYFKPTRKRLYLKRDPVDREGEEWFVSDRAAQCLDDEHGGREEVEEEVVDEKAANEAVLRTRGSLRPIQQVRSRSSARSHRSYTDGYTHFTDHEDDEEAQKRGGTHAAGTTETTDVEKQFEVHFDGDSDLLNPKSRSTWRKWLVIVVLACSSLCVTCASALYTSTYGQIETEFNVSRELATVGLTTFVCGLGLGPMVLSPLSEFYGRRIIYLSAFGMFFIWLIPCAVAPNIQTLLIVRFFDGLAGSAFLSVAGGTVGDMFTKDKLSAPMVVYTASPFVGPEVGPVIGGFITQFADWRWSFWVLLIWAGVMWMLIYLAVPETYAPVLLRRKAIQLRKETGDDRWQAPIEKMNKSVAKTVLWSCIRPFQLLFFEQMCLNLCLLSAILLGILYLFFGVSDTATGSLHVRNLKSADAFEQAFALIFQNNHGFNQWQTGLTFLGIFVGMVIGVNCDPLWRRNYTRLVSKNGGVSEPEFRLPSTILGAMLVPISLFAPIIFSALFGLGNIFCFSGIFTFLVECYPLYAASALAANSFARSSFAAAFPLFGVQMYNTLGYQWASSLLAFIALAMTPFPILFFRYGKRLRGNSRFAQA</sequence>